<protein>
    <submittedName>
        <fullName evidence="4">Protein FAM22</fullName>
    </submittedName>
</protein>
<dbReference type="InterPro" id="IPR024310">
    <property type="entry name" value="NUT"/>
</dbReference>
<dbReference type="STRING" id="10029.G3IEM4"/>
<evidence type="ECO:0000256" key="2">
    <source>
        <dbReference type="SAM" id="MobiDB-lite"/>
    </source>
</evidence>
<dbReference type="InParanoid" id="G3IEM4"/>
<dbReference type="InterPro" id="IPR024309">
    <property type="entry name" value="NUT_N"/>
</dbReference>
<dbReference type="Pfam" id="PF12881">
    <property type="entry name" value="NUT"/>
    <property type="match status" value="1"/>
</dbReference>
<proteinExistence type="inferred from homology"/>
<sequence length="124" mass="14339">MEILPEDVQEYMDIMDWRDRLPQSFTGVPTEKEKKENSGPEQEGDDFYSDAGVLNYIDELCSQKHFVEQVEDIINPKFVSEILSSKPEMDILSLMKELEYEEELSVEQIISVLELPMKKYGGLG</sequence>
<dbReference type="EMBL" id="JH002223">
    <property type="protein sequence ID" value="EGW07177.1"/>
    <property type="molecule type" value="Genomic_DNA"/>
</dbReference>
<dbReference type="PANTHER" id="PTHR22879:SF14">
    <property type="entry name" value="NUT FAMILY MEMBER 2A-RELATED"/>
    <property type="match status" value="1"/>
</dbReference>
<feature type="domain" description="Nuclear Testis protein N-terminal" evidence="3">
    <location>
        <begin position="2"/>
        <end position="118"/>
    </location>
</feature>
<comment type="similarity">
    <text evidence="1">Belongs to the NUT family.</text>
</comment>
<organism evidence="4 5">
    <name type="scientific">Cricetulus griseus</name>
    <name type="common">Chinese hamster</name>
    <name type="synonym">Cricetulus barabensis griseus</name>
    <dbReference type="NCBI Taxonomy" id="10029"/>
    <lineage>
        <taxon>Eukaryota</taxon>
        <taxon>Metazoa</taxon>
        <taxon>Chordata</taxon>
        <taxon>Craniata</taxon>
        <taxon>Vertebrata</taxon>
        <taxon>Euteleostomi</taxon>
        <taxon>Mammalia</taxon>
        <taxon>Eutheria</taxon>
        <taxon>Euarchontoglires</taxon>
        <taxon>Glires</taxon>
        <taxon>Rodentia</taxon>
        <taxon>Myomorpha</taxon>
        <taxon>Muroidea</taxon>
        <taxon>Cricetidae</taxon>
        <taxon>Cricetinae</taxon>
        <taxon>Cricetulus</taxon>
    </lineage>
</organism>
<evidence type="ECO:0000313" key="5">
    <source>
        <dbReference type="Proteomes" id="UP000001075"/>
    </source>
</evidence>
<reference evidence="5" key="1">
    <citation type="journal article" date="2011" name="Nat. Biotechnol.">
        <title>The genomic sequence of the Chinese hamster ovary (CHO)-K1 cell line.</title>
        <authorList>
            <person name="Xu X."/>
            <person name="Nagarajan H."/>
            <person name="Lewis N.E."/>
            <person name="Pan S."/>
            <person name="Cai Z."/>
            <person name="Liu X."/>
            <person name="Chen W."/>
            <person name="Xie M."/>
            <person name="Wang W."/>
            <person name="Hammond S."/>
            <person name="Andersen M.R."/>
            <person name="Neff N."/>
            <person name="Passarelli B."/>
            <person name="Koh W."/>
            <person name="Fan H.C."/>
            <person name="Wang J."/>
            <person name="Gui Y."/>
            <person name="Lee K.H."/>
            <person name="Betenbaugh M.J."/>
            <person name="Quake S.R."/>
            <person name="Famili I."/>
            <person name="Palsson B.O."/>
            <person name="Wang J."/>
        </authorList>
    </citation>
    <scope>NUCLEOTIDE SEQUENCE [LARGE SCALE GENOMIC DNA]</scope>
    <source>
        <strain evidence="5">CHO K1 cell line</strain>
    </source>
</reference>
<accession>G3IEM4</accession>
<gene>
    <name evidence="4" type="ORF">I79_022174</name>
</gene>
<dbReference type="AlphaFoldDB" id="G3IEM4"/>
<dbReference type="Proteomes" id="UP000001075">
    <property type="component" value="Unassembled WGS sequence"/>
</dbReference>
<feature type="region of interest" description="Disordered" evidence="2">
    <location>
        <begin position="24"/>
        <end position="45"/>
    </location>
</feature>
<evidence type="ECO:0000313" key="4">
    <source>
        <dbReference type="EMBL" id="EGW07177.1"/>
    </source>
</evidence>
<evidence type="ECO:0000256" key="1">
    <source>
        <dbReference type="ARBA" id="ARBA00010586"/>
    </source>
</evidence>
<name>G3IEM4_CRIGR</name>
<dbReference type="PANTHER" id="PTHR22879">
    <property type="entry name" value="NUT FAMILY MEMBER 1"/>
    <property type="match status" value="1"/>
</dbReference>
<evidence type="ECO:0000259" key="3">
    <source>
        <dbReference type="Pfam" id="PF12881"/>
    </source>
</evidence>